<reference evidence="2" key="1">
    <citation type="journal article" date="2002" name="Nature">
        <title>The genome sequence and structure of rice chromosome 1.</title>
        <authorList>
            <person name="Sasaki T."/>
            <person name="Matsumoto T."/>
            <person name="Yamamoto K."/>
            <person name="Sakata K."/>
            <person name="Baba T."/>
            <person name="Katayose Y."/>
            <person name="Wu J."/>
            <person name="Niimura Y."/>
            <person name="Cheng Z."/>
            <person name="Nagamura Y."/>
            <person name="Antonio B.A."/>
            <person name="Kanamori H."/>
            <person name="Hosokawa S."/>
            <person name="Masukawa M."/>
            <person name="Arikawa K."/>
            <person name="Chiden Y."/>
            <person name="Hayashi M."/>
            <person name="Okamoto M."/>
            <person name="Ando T."/>
            <person name="Aoki H."/>
            <person name="Arita K."/>
            <person name="Hamada M."/>
            <person name="Harada C."/>
            <person name="Hijishita S."/>
            <person name="Honda M."/>
            <person name="Ichikawa Y."/>
            <person name="Idonuma A."/>
            <person name="Iijima M."/>
            <person name="Ikeda M."/>
            <person name="Ikeno M."/>
            <person name="Itoh S."/>
            <person name="Itoh T."/>
            <person name="Itoh Y."/>
            <person name="Itoh Y."/>
            <person name="Iwabuchi A."/>
            <person name="Kamiya K."/>
            <person name="Karasawa W."/>
            <person name="Katagiri S."/>
            <person name="Kikuta A."/>
            <person name="Kobayashi N."/>
            <person name="Kono I."/>
            <person name="Machita K."/>
            <person name="Maehara T."/>
            <person name="Mizuno H."/>
            <person name="Mizubayashi T."/>
            <person name="Mukai Y."/>
            <person name="Nagasaki H."/>
            <person name="Nakashima M."/>
            <person name="Nakama Y."/>
            <person name="Nakamichi Y."/>
            <person name="Nakamura M."/>
            <person name="Namiki N."/>
            <person name="Negishi M."/>
            <person name="Ohta I."/>
            <person name="Ono N."/>
            <person name="Saji S."/>
            <person name="Sakai K."/>
            <person name="Shibata M."/>
            <person name="Shimokawa T."/>
            <person name="Shomura A."/>
            <person name="Song J."/>
            <person name="Takazaki Y."/>
            <person name="Terasawa K."/>
            <person name="Tsuji K."/>
            <person name="Waki K."/>
            <person name="Yamagata H."/>
            <person name="Yamane H."/>
            <person name="Yoshiki S."/>
            <person name="Yoshihara R."/>
            <person name="Yukawa K."/>
            <person name="Zhong H."/>
            <person name="Iwama H."/>
            <person name="Endo T."/>
            <person name="Ito H."/>
            <person name="Hahn J.H."/>
            <person name="Kim H.I."/>
            <person name="Eun M.Y."/>
            <person name="Yano M."/>
            <person name="Jiang J."/>
            <person name="Gojobori T."/>
        </authorList>
    </citation>
    <scope>NUCLEOTIDE SEQUENCE [LARGE SCALE GENOMIC DNA]</scope>
</reference>
<name>Q5N7R6_ORYSJ</name>
<gene>
    <name evidence="2" type="primary">P0034C09.28</name>
</gene>
<protein>
    <submittedName>
        <fullName evidence="2">Uncharacterized protein P0034C09.28</fullName>
    </submittedName>
</protein>
<dbReference type="Proteomes" id="UP000817658">
    <property type="component" value="Chromosome 1"/>
</dbReference>
<dbReference type="EMBL" id="AP003450">
    <property type="protein sequence ID" value="BAD82495.1"/>
    <property type="molecule type" value="Genomic_DNA"/>
</dbReference>
<dbReference type="AlphaFoldDB" id="Q5N7R6"/>
<accession>Q5N7R6</accession>
<evidence type="ECO:0000313" key="2">
    <source>
        <dbReference type="EMBL" id="BAD82495.1"/>
    </source>
</evidence>
<feature type="region of interest" description="Disordered" evidence="1">
    <location>
        <begin position="101"/>
        <end position="165"/>
    </location>
</feature>
<feature type="compositionally biased region" description="Pro residues" evidence="1">
    <location>
        <begin position="110"/>
        <end position="135"/>
    </location>
</feature>
<sequence>MGVVEWWGAMGGRHRGCRRGTQGGGRRGGWRWGSAMRCRRGWGQGRHRRGLGKAARLSGAICIGVGEHPTCPNHVGATAVPVPSRVAAVPVPVPIRNAAFSSPVASLPSPSTPPRSPSPGAPPPSPSLAAPPPSPFLAASPSRTERRKTERRDEIGSRIFWSSQQ</sequence>
<proteinExistence type="predicted"/>
<evidence type="ECO:0000256" key="1">
    <source>
        <dbReference type="SAM" id="MobiDB-lite"/>
    </source>
</evidence>
<feature type="compositionally biased region" description="Basic and acidic residues" evidence="1">
    <location>
        <begin position="143"/>
        <end position="156"/>
    </location>
</feature>
<organism evidence="2">
    <name type="scientific">Oryza sativa subsp. japonica</name>
    <name type="common">Rice</name>
    <dbReference type="NCBI Taxonomy" id="39947"/>
    <lineage>
        <taxon>Eukaryota</taxon>
        <taxon>Viridiplantae</taxon>
        <taxon>Streptophyta</taxon>
        <taxon>Embryophyta</taxon>
        <taxon>Tracheophyta</taxon>
        <taxon>Spermatophyta</taxon>
        <taxon>Magnoliopsida</taxon>
        <taxon>Liliopsida</taxon>
        <taxon>Poales</taxon>
        <taxon>Poaceae</taxon>
        <taxon>BOP clade</taxon>
        <taxon>Oryzoideae</taxon>
        <taxon>Oryzeae</taxon>
        <taxon>Oryzinae</taxon>
        <taxon>Oryza</taxon>
        <taxon>Oryza sativa</taxon>
    </lineage>
</organism>